<comment type="function">
    <text evidence="10">Carrier protein involved in proton-driven auxin influx. Mediates the formation of auxin gradient from developing leaves (site of auxin biosynthesis) to tips by contributing to the loading of auxin in vascular tissues and facilitating acropetal (base to tip) auxin transport within inner tissues of the root apex, and basipetal (tip to base) auxin transport within outer tissues of the root apex. May be involved in lateral roots and nodules formation.</text>
</comment>
<evidence type="ECO:0000256" key="1">
    <source>
        <dbReference type="ARBA" id="ARBA00004127"/>
    </source>
</evidence>
<protein>
    <recommendedName>
        <fullName evidence="12">Amino acid transporter transmembrane domain-containing protein</fullName>
    </recommendedName>
</protein>
<dbReference type="AlphaFoldDB" id="A0A7N2R8E6"/>
<evidence type="ECO:0000256" key="7">
    <source>
        <dbReference type="ARBA" id="ARBA00022989"/>
    </source>
</evidence>
<keyword evidence="5" id="KW-0769">Symport</keyword>
<reference evidence="13 14" key="1">
    <citation type="journal article" date="2016" name="G3 (Bethesda)">
        <title>First Draft Assembly and Annotation of the Genome of a California Endemic Oak Quercus lobata Nee (Fagaceae).</title>
        <authorList>
            <person name="Sork V.L."/>
            <person name="Fitz-Gibbon S.T."/>
            <person name="Puiu D."/>
            <person name="Crepeau M."/>
            <person name="Gugger P.F."/>
            <person name="Sherman R."/>
            <person name="Stevens K."/>
            <person name="Langley C.H."/>
            <person name="Pellegrini M."/>
            <person name="Salzberg S.L."/>
        </authorList>
    </citation>
    <scope>NUCLEOTIDE SEQUENCE [LARGE SCALE GENOMIC DNA]</scope>
    <source>
        <strain evidence="13 14">cv. SW786</strain>
    </source>
</reference>
<keyword evidence="3" id="KW-0813">Transport</keyword>
<accession>A0A7N2R8E6</accession>
<evidence type="ECO:0000313" key="14">
    <source>
        <dbReference type="Proteomes" id="UP000594261"/>
    </source>
</evidence>
<dbReference type="EnsemblPlants" id="QL08p001152:mrna">
    <property type="protein sequence ID" value="QL08p001152:mrna"/>
    <property type="gene ID" value="QL08p001152"/>
</dbReference>
<evidence type="ECO:0000256" key="5">
    <source>
        <dbReference type="ARBA" id="ARBA00022847"/>
    </source>
</evidence>
<comment type="similarity">
    <text evidence="2">Belongs to the amino acid/polyamine transporter 2 family. Amino acid/auxin permease (AAAP) (TC 2.A.18.1) subfamily.</text>
</comment>
<comment type="subcellular location">
    <subcellularLocation>
        <location evidence="1">Endomembrane system</location>
        <topology evidence="1">Multi-pass membrane protein</topology>
    </subcellularLocation>
</comment>
<feature type="transmembrane region" description="Helical" evidence="11">
    <location>
        <begin position="141"/>
        <end position="161"/>
    </location>
</feature>
<keyword evidence="7 11" id="KW-1133">Transmembrane helix</keyword>
<feature type="domain" description="Amino acid transporter transmembrane" evidence="12">
    <location>
        <begin position="32"/>
        <end position="94"/>
    </location>
</feature>
<reference evidence="13" key="2">
    <citation type="submission" date="2021-01" db="UniProtKB">
        <authorList>
            <consortium name="EnsemblPlants"/>
        </authorList>
    </citation>
    <scope>IDENTIFICATION</scope>
</reference>
<keyword evidence="14" id="KW-1185">Reference proteome</keyword>
<evidence type="ECO:0000313" key="13">
    <source>
        <dbReference type="EnsemblPlants" id="QL08p001152:mrna"/>
    </source>
</evidence>
<evidence type="ECO:0000256" key="3">
    <source>
        <dbReference type="ARBA" id="ARBA00022448"/>
    </source>
</evidence>
<dbReference type="Proteomes" id="UP000594261">
    <property type="component" value="Chromosome 8"/>
</dbReference>
<keyword evidence="8 11" id="KW-0472">Membrane</keyword>
<keyword evidence="9" id="KW-0927">Auxin signaling pathway</keyword>
<evidence type="ECO:0000256" key="10">
    <source>
        <dbReference type="ARBA" id="ARBA00045588"/>
    </source>
</evidence>
<dbReference type="InParanoid" id="A0A7N2R8E6"/>
<evidence type="ECO:0000256" key="2">
    <source>
        <dbReference type="ARBA" id="ARBA00005590"/>
    </source>
</evidence>
<organism evidence="13 14">
    <name type="scientific">Quercus lobata</name>
    <name type="common">Valley oak</name>
    <dbReference type="NCBI Taxonomy" id="97700"/>
    <lineage>
        <taxon>Eukaryota</taxon>
        <taxon>Viridiplantae</taxon>
        <taxon>Streptophyta</taxon>
        <taxon>Embryophyta</taxon>
        <taxon>Tracheophyta</taxon>
        <taxon>Spermatophyta</taxon>
        <taxon>Magnoliopsida</taxon>
        <taxon>eudicotyledons</taxon>
        <taxon>Gunneridae</taxon>
        <taxon>Pentapetalae</taxon>
        <taxon>rosids</taxon>
        <taxon>fabids</taxon>
        <taxon>Fagales</taxon>
        <taxon>Fagaceae</taxon>
        <taxon>Quercus</taxon>
    </lineage>
</organism>
<evidence type="ECO:0000259" key="12">
    <source>
        <dbReference type="Pfam" id="PF01490"/>
    </source>
</evidence>
<dbReference type="GO" id="GO:0009734">
    <property type="term" value="P:auxin-activated signaling pathway"/>
    <property type="evidence" value="ECO:0007669"/>
    <property type="project" value="UniProtKB-KW"/>
</dbReference>
<dbReference type="GO" id="GO:0012505">
    <property type="term" value="C:endomembrane system"/>
    <property type="evidence" value="ECO:0007669"/>
    <property type="project" value="UniProtKB-SubCell"/>
</dbReference>
<keyword evidence="6" id="KW-0029">Amino-acid transport</keyword>
<evidence type="ECO:0000256" key="4">
    <source>
        <dbReference type="ARBA" id="ARBA00022692"/>
    </source>
</evidence>
<dbReference type="Pfam" id="PF01490">
    <property type="entry name" value="Aa_trans"/>
    <property type="match status" value="2"/>
</dbReference>
<proteinExistence type="inferred from homology"/>
<dbReference type="InterPro" id="IPR013057">
    <property type="entry name" value="AA_transpt_TM"/>
</dbReference>
<dbReference type="Gramene" id="QL08p001152:mrna">
    <property type="protein sequence ID" value="QL08p001152:mrna"/>
    <property type="gene ID" value="QL08p001152"/>
</dbReference>
<name>A0A7N2R8E6_QUELO</name>
<evidence type="ECO:0000256" key="11">
    <source>
        <dbReference type="SAM" id="Phobius"/>
    </source>
</evidence>
<keyword evidence="4 11" id="KW-0812">Transmembrane</keyword>
<dbReference type="PANTHER" id="PTHR48017">
    <property type="entry name" value="OS05G0424000 PROTEIN-RELATED"/>
    <property type="match status" value="1"/>
</dbReference>
<evidence type="ECO:0000256" key="8">
    <source>
        <dbReference type="ARBA" id="ARBA00023136"/>
    </source>
</evidence>
<evidence type="ECO:0000256" key="9">
    <source>
        <dbReference type="ARBA" id="ARBA00023294"/>
    </source>
</evidence>
<evidence type="ECO:0000256" key="6">
    <source>
        <dbReference type="ARBA" id="ARBA00022970"/>
    </source>
</evidence>
<dbReference type="GO" id="GO:0015293">
    <property type="term" value="F:symporter activity"/>
    <property type="evidence" value="ECO:0007669"/>
    <property type="project" value="UniProtKB-KW"/>
</dbReference>
<dbReference type="GO" id="GO:0006865">
    <property type="term" value="P:amino acid transport"/>
    <property type="evidence" value="ECO:0007669"/>
    <property type="project" value="UniProtKB-KW"/>
</dbReference>
<sequence length="346" mass="38642">MDSSRTCNNWGDRIRCTITSMEHGTTWVDCRAIQKSNCYHKEGHEAACNFGNTTYMLLFGVVQIVLSQIPEFRNIQWLSILATAMSFTYSSIRLGLGLAKVIGDGYVKGSIGGISTSSATDKDTLKSPPTENQTMKKASTIAIIVTTLFYLSCGGFGYAAFGDDSPGNFLMVFEFFKPHKLIDFANAYVVLHLVGGYQIFSQPLFANVERWVCQEVPKLCFRSVYMGSTTGIAMMFPYFNQDLYKCKTELESALESFRNGKEDARLKIAIDSRRNAELGNRLTEFSPDNALIDFANACIALLFIRDQGNSNSKKTQHSKKGHSRIIEVQILMVKRLEALVFVSYIA</sequence>
<dbReference type="EMBL" id="LRBV02000008">
    <property type="status" value="NOT_ANNOTATED_CDS"/>
    <property type="molecule type" value="Genomic_DNA"/>
</dbReference>
<feature type="domain" description="Amino acid transporter transmembrane" evidence="12">
    <location>
        <begin position="123"/>
        <end position="241"/>
    </location>
</feature>